<name>A0A9X1P6I2_9HYPH</name>
<dbReference type="InterPro" id="IPR029063">
    <property type="entry name" value="SAM-dependent_MTases_sf"/>
</dbReference>
<gene>
    <name evidence="5" type="ORF">LZD57_22220</name>
</gene>
<reference evidence="5" key="1">
    <citation type="submission" date="2022-01" db="EMBL/GenBank/DDBJ databases">
        <title>Jiella avicenniae sp. nov., a novel endophytic bacterium isolated from bark of Avicennia marina.</title>
        <authorList>
            <person name="Tuo L."/>
        </authorList>
    </citation>
    <scope>NUCLEOTIDE SEQUENCE</scope>
    <source>
        <strain evidence="5">CBK1P-4</strain>
    </source>
</reference>
<proteinExistence type="predicted"/>
<comment type="caution">
    <text evidence="5">The sequence shown here is derived from an EMBL/GenBank/DDBJ whole genome shotgun (WGS) entry which is preliminary data.</text>
</comment>
<feature type="domain" description="Methyltransferase small" evidence="4">
    <location>
        <begin position="144"/>
        <end position="304"/>
    </location>
</feature>
<dbReference type="Proteomes" id="UP001139035">
    <property type="component" value="Unassembled WGS sequence"/>
</dbReference>
<dbReference type="EMBL" id="JAJUWU010000028">
    <property type="protein sequence ID" value="MCE7030709.1"/>
    <property type="molecule type" value="Genomic_DNA"/>
</dbReference>
<evidence type="ECO:0000259" key="4">
    <source>
        <dbReference type="Pfam" id="PF05175"/>
    </source>
</evidence>
<dbReference type="SUPFAM" id="SSF53335">
    <property type="entry name" value="S-adenosyl-L-methionine-dependent methyltransferases"/>
    <property type="match status" value="1"/>
</dbReference>
<dbReference type="RefSeq" id="WP_233721783.1">
    <property type="nucleotide sequence ID" value="NZ_JAJUWU010000028.1"/>
</dbReference>
<dbReference type="AlphaFoldDB" id="A0A9X1P6I2"/>
<accession>A0A9X1P6I2</accession>
<protein>
    <submittedName>
        <fullName evidence="5">Methyltransferase</fullName>
    </submittedName>
</protein>
<dbReference type="GO" id="GO:0032259">
    <property type="term" value="P:methylation"/>
    <property type="evidence" value="ECO:0007669"/>
    <property type="project" value="UniProtKB-KW"/>
</dbReference>
<keyword evidence="2" id="KW-0808">Transferase</keyword>
<evidence type="ECO:0000256" key="2">
    <source>
        <dbReference type="ARBA" id="ARBA00022679"/>
    </source>
</evidence>
<organism evidence="5 6">
    <name type="scientific">Jiella avicenniae</name>
    <dbReference type="NCBI Taxonomy" id="2907202"/>
    <lineage>
        <taxon>Bacteria</taxon>
        <taxon>Pseudomonadati</taxon>
        <taxon>Pseudomonadota</taxon>
        <taxon>Alphaproteobacteria</taxon>
        <taxon>Hyphomicrobiales</taxon>
        <taxon>Aurantimonadaceae</taxon>
        <taxon>Jiella</taxon>
    </lineage>
</organism>
<dbReference type="PANTHER" id="PTHR47816:SF4">
    <property type="entry name" value="RIBOSOMAL RNA SMALL SUBUNIT METHYLTRANSFERASE C"/>
    <property type="match status" value="1"/>
</dbReference>
<dbReference type="Gene3D" id="3.40.50.150">
    <property type="entry name" value="Vaccinia Virus protein VP39"/>
    <property type="match status" value="1"/>
</dbReference>
<sequence>MTKIDPSLPLRSAVYGSPPADLVEVPEGAVQLSPLRPGAEALERLPDAALDTIAVAAPPGAIERRFVLAHALRALAAGGALTVSAPKAKGGQRLRAELEAFGCDVAERFKARHRICSVRRPDAPHGLAEAIAEGSPVTLEETGLRSQPGIFSWNRVDPGSSLLRRHLPPLSGRGADLGAGLGVLSLTVLESPNVESLTLVEIDRRAAEAAKMNVADPRARFLWCDVRQAALTDLDFAVSNPPFHAEGIEDRGLGQAFIVAAGRMLRRSGTLHLVANRHMPYEEVLRGTFRTVTTLADVAGYKIFEARK</sequence>
<keyword evidence="6" id="KW-1185">Reference proteome</keyword>
<dbReference type="CDD" id="cd02440">
    <property type="entry name" value="AdoMet_MTases"/>
    <property type="match status" value="1"/>
</dbReference>
<dbReference type="InterPro" id="IPR046977">
    <property type="entry name" value="RsmC/RlmG"/>
</dbReference>
<dbReference type="InterPro" id="IPR007848">
    <property type="entry name" value="Small_mtfrase_dom"/>
</dbReference>
<dbReference type="Pfam" id="PF05175">
    <property type="entry name" value="MTS"/>
    <property type="match status" value="1"/>
</dbReference>
<evidence type="ECO:0000313" key="6">
    <source>
        <dbReference type="Proteomes" id="UP001139035"/>
    </source>
</evidence>
<keyword evidence="1 5" id="KW-0489">Methyltransferase</keyword>
<evidence type="ECO:0000256" key="3">
    <source>
        <dbReference type="ARBA" id="ARBA00022691"/>
    </source>
</evidence>
<dbReference type="GO" id="GO:0008757">
    <property type="term" value="F:S-adenosylmethionine-dependent methyltransferase activity"/>
    <property type="evidence" value="ECO:0007669"/>
    <property type="project" value="InterPro"/>
</dbReference>
<dbReference type="PANTHER" id="PTHR47816">
    <property type="entry name" value="RIBOSOMAL RNA SMALL SUBUNIT METHYLTRANSFERASE C"/>
    <property type="match status" value="1"/>
</dbReference>
<keyword evidence="3" id="KW-0949">S-adenosyl-L-methionine</keyword>
<evidence type="ECO:0000256" key="1">
    <source>
        <dbReference type="ARBA" id="ARBA00022603"/>
    </source>
</evidence>
<evidence type="ECO:0000313" key="5">
    <source>
        <dbReference type="EMBL" id="MCE7030709.1"/>
    </source>
</evidence>